<gene>
    <name evidence="1" type="ORF">CCMP2556_LOCUS29136</name>
</gene>
<sequence>MEAIWNYNTIVDRKRWGIGNTIASSPYAHGEHPERWRANGTFPFPMKAPESSVLNLNNTLTMHLKGEDRDYDNKYAQQLQADYGSLIDNIKMQARSATICAQGCARWMHMQTSLLNFRAEFGTRSMLNHR</sequence>
<keyword evidence="2" id="KW-1185">Reference proteome</keyword>
<proteinExistence type="predicted"/>
<accession>A0ABP0N7R4</accession>
<comment type="caution">
    <text evidence="1">The sequence shown here is derived from an EMBL/GenBank/DDBJ whole genome shotgun (WGS) entry which is preliminary data.</text>
</comment>
<evidence type="ECO:0000313" key="2">
    <source>
        <dbReference type="Proteomes" id="UP001642484"/>
    </source>
</evidence>
<reference evidence="1 2" key="1">
    <citation type="submission" date="2024-02" db="EMBL/GenBank/DDBJ databases">
        <authorList>
            <person name="Chen Y."/>
            <person name="Shah S."/>
            <person name="Dougan E. K."/>
            <person name="Thang M."/>
            <person name="Chan C."/>
        </authorList>
    </citation>
    <scope>NUCLEOTIDE SEQUENCE [LARGE SCALE GENOMIC DNA]</scope>
</reference>
<dbReference type="EMBL" id="CAXAMN010021395">
    <property type="protein sequence ID" value="CAK9059122.1"/>
    <property type="molecule type" value="Genomic_DNA"/>
</dbReference>
<evidence type="ECO:0000313" key="1">
    <source>
        <dbReference type="EMBL" id="CAK9059122.1"/>
    </source>
</evidence>
<dbReference type="Proteomes" id="UP001642484">
    <property type="component" value="Unassembled WGS sequence"/>
</dbReference>
<protein>
    <submittedName>
        <fullName evidence="1">Uncharacterized protein</fullName>
    </submittedName>
</protein>
<name>A0ABP0N7R4_9DINO</name>
<organism evidence="1 2">
    <name type="scientific">Durusdinium trenchii</name>
    <dbReference type="NCBI Taxonomy" id="1381693"/>
    <lineage>
        <taxon>Eukaryota</taxon>
        <taxon>Sar</taxon>
        <taxon>Alveolata</taxon>
        <taxon>Dinophyceae</taxon>
        <taxon>Suessiales</taxon>
        <taxon>Symbiodiniaceae</taxon>
        <taxon>Durusdinium</taxon>
    </lineage>
</organism>